<evidence type="ECO:0000313" key="2">
    <source>
        <dbReference type="Proteomes" id="UP000438699"/>
    </source>
</evidence>
<dbReference type="Proteomes" id="UP000438699">
    <property type="component" value="Unassembled WGS sequence"/>
</dbReference>
<dbReference type="InterPro" id="IPR006452">
    <property type="entry name" value="Formate_DH_accessory"/>
</dbReference>
<accession>A0A6N6N384</accession>
<evidence type="ECO:0000313" key="1">
    <source>
        <dbReference type="EMBL" id="KAB1441502.1"/>
    </source>
</evidence>
<dbReference type="GO" id="GO:0008199">
    <property type="term" value="F:ferric iron binding"/>
    <property type="evidence" value="ECO:0007669"/>
    <property type="project" value="TreeGrafter"/>
</dbReference>
<name>A0A6N6N384_9BACT</name>
<dbReference type="CDD" id="cd16341">
    <property type="entry name" value="FdhE"/>
    <property type="match status" value="1"/>
</dbReference>
<dbReference type="InterPro" id="IPR024064">
    <property type="entry name" value="FdhE-like_sf"/>
</dbReference>
<dbReference type="RefSeq" id="WP_151151245.1">
    <property type="nucleotide sequence ID" value="NZ_WAIE01000004.1"/>
</dbReference>
<keyword evidence="2" id="KW-1185">Reference proteome</keyword>
<organism evidence="1 2">
    <name type="scientific">Pseudodesulfovibrio senegalensis</name>
    <dbReference type="NCBI Taxonomy" id="1721087"/>
    <lineage>
        <taxon>Bacteria</taxon>
        <taxon>Pseudomonadati</taxon>
        <taxon>Thermodesulfobacteriota</taxon>
        <taxon>Desulfovibrionia</taxon>
        <taxon>Desulfovibrionales</taxon>
        <taxon>Desulfovibrionaceae</taxon>
    </lineage>
</organism>
<proteinExistence type="predicted"/>
<sequence length="304" mass="33036">MAAPASKAVATTLESIARTKPAYADLVKTFSPLMAKQAELAETFAAQDIFVPEVDAARLGQEVHVLAGISCEHWIPQLETAAKEMLPLLKEMIPDEAWPGKKDCTDPLDGATLARLAEARLGGDQKTFDDVAKTMEETPAPVLFAIAENILGPVLSGVAKKLNKSLSDVPWDKGHCPICGSLPSIAYLSRKEQLGLDQLVGGGGKKHLHCSLCGHDWAFRRDTCPACGNTDSKTRELFYAEDAKHERIEACQKCGTYCLCIDLRECDPVPQMDAVQLGLIHLNVIARDKKLAPMVKTTWNSIES</sequence>
<comment type="caution">
    <text evidence="1">The sequence shown here is derived from an EMBL/GenBank/DDBJ whole genome shotgun (WGS) entry which is preliminary data.</text>
</comment>
<dbReference type="Gene3D" id="3.90.1670.10">
    <property type="entry name" value="FdhE-like domain"/>
    <property type="match status" value="1"/>
</dbReference>
<dbReference type="GO" id="GO:0005829">
    <property type="term" value="C:cytosol"/>
    <property type="evidence" value="ECO:0007669"/>
    <property type="project" value="TreeGrafter"/>
</dbReference>
<dbReference type="OrthoDB" id="9811074at2"/>
<dbReference type="AlphaFoldDB" id="A0A6N6N384"/>
<dbReference type="GO" id="GO:0051604">
    <property type="term" value="P:protein maturation"/>
    <property type="evidence" value="ECO:0007669"/>
    <property type="project" value="TreeGrafter"/>
</dbReference>
<gene>
    <name evidence="1" type="ORF">F8A88_11215</name>
</gene>
<dbReference type="PANTHER" id="PTHR37689:SF1">
    <property type="entry name" value="PROTEIN FDHE"/>
    <property type="match status" value="1"/>
</dbReference>
<reference evidence="1 2" key="1">
    <citation type="journal article" date="2017" name="Int. J. Syst. Evol. Microbiol.">
        <title>Desulfovibrio senegalensis sp. nov., a mesophilic sulfate reducer isolated from marine sediment.</title>
        <authorList>
            <person name="Thioye A."/>
            <person name="Gam Z.B.A."/>
            <person name="Mbengue M."/>
            <person name="Cayol J.L."/>
            <person name="Joseph-Bartoli M."/>
            <person name="Toure-Kane C."/>
            <person name="Labat M."/>
        </authorList>
    </citation>
    <scope>NUCLEOTIDE SEQUENCE [LARGE SCALE GENOMIC DNA]</scope>
    <source>
        <strain evidence="1 2">DSM 101509</strain>
    </source>
</reference>
<dbReference type="EMBL" id="WAIE01000004">
    <property type="protein sequence ID" value="KAB1441502.1"/>
    <property type="molecule type" value="Genomic_DNA"/>
</dbReference>
<dbReference type="PANTHER" id="PTHR37689">
    <property type="entry name" value="PROTEIN FDHE"/>
    <property type="match status" value="1"/>
</dbReference>
<protein>
    <submittedName>
        <fullName evidence="1">Formate dehydrogenase accessory protein FdhE</fullName>
    </submittedName>
</protein>
<dbReference type="SUPFAM" id="SSF144020">
    <property type="entry name" value="FdhE-like"/>
    <property type="match status" value="1"/>
</dbReference>